<organism evidence="1 2">
    <name type="scientific">Neofusicoccum parvum</name>
    <dbReference type="NCBI Taxonomy" id="310453"/>
    <lineage>
        <taxon>Eukaryota</taxon>
        <taxon>Fungi</taxon>
        <taxon>Dikarya</taxon>
        <taxon>Ascomycota</taxon>
        <taxon>Pezizomycotina</taxon>
        <taxon>Dothideomycetes</taxon>
        <taxon>Dothideomycetes incertae sedis</taxon>
        <taxon>Botryosphaeriales</taxon>
        <taxon>Botryosphaeriaceae</taxon>
        <taxon>Neofusicoccum</taxon>
    </lineage>
</organism>
<dbReference type="EMBL" id="BSXG01000009">
    <property type="protein sequence ID" value="GME23874.1"/>
    <property type="molecule type" value="Genomic_DNA"/>
</dbReference>
<comment type="caution">
    <text evidence="1">The sequence shown here is derived from an EMBL/GenBank/DDBJ whole genome shotgun (WGS) entry which is preliminary data.</text>
</comment>
<dbReference type="Proteomes" id="UP001165186">
    <property type="component" value="Unassembled WGS sequence"/>
</dbReference>
<evidence type="ECO:0000313" key="1">
    <source>
        <dbReference type="EMBL" id="GME23874.1"/>
    </source>
</evidence>
<accession>A0ACB5RTP6</accession>
<evidence type="ECO:0000313" key="2">
    <source>
        <dbReference type="Proteomes" id="UP001165186"/>
    </source>
</evidence>
<protein>
    <submittedName>
        <fullName evidence="1">Uncharacterized protein LTHEOB_10305</fullName>
    </submittedName>
</protein>
<name>A0ACB5RTP6_9PEZI</name>
<proteinExistence type="predicted"/>
<gene>
    <name evidence="1" type="primary">g8609</name>
    <name evidence="1" type="ORF">NpPPO83_00008609</name>
</gene>
<keyword evidence="2" id="KW-1185">Reference proteome</keyword>
<sequence length="246" mass="25564">MPHRHTLALITIGQSPRHDYTPDLPSLLPPSTALVQHGALDALTPADVAARLSPGPDTTQVLVSRMRSGAAVVMDAARLAPLVEACVRRVAGSSSVDAVVLLCTGDVPAAGAGAGARVPVVAPQPAVRAFLEEEGRRGCAVVVVSPEARQVGAARARWEGVGGCRVVAAGAATPYGEDSEKEVRGVGEWVRRAVEGEAGRVVVYLDCMGYTLEHKRIVEEVTGGGVEVVVPREVVFRAVGKLFGEA</sequence>
<reference evidence="1" key="1">
    <citation type="submission" date="2024-09" db="EMBL/GenBank/DDBJ databases">
        <title>Draft Genome Sequences of Neofusicoccum parvum.</title>
        <authorList>
            <person name="Ashida A."/>
            <person name="Camagna M."/>
            <person name="Tanaka A."/>
            <person name="Takemoto D."/>
        </authorList>
    </citation>
    <scope>NUCLEOTIDE SEQUENCE</scope>
    <source>
        <strain evidence="1">PPO83</strain>
    </source>
</reference>